<protein>
    <submittedName>
        <fullName evidence="1">DUF2188 domain-containing protein</fullName>
    </submittedName>
</protein>
<name>A0ABX1IXT7_9PSEU</name>
<evidence type="ECO:0000313" key="2">
    <source>
        <dbReference type="Proteomes" id="UP000715441"/>
    </source>
</evidence>
<dbReference type="InterPro" id="IPR018691">
    <property type="entry name" value="DUF2188"/>
</dbReference>
<proteinExistence type="predicted"/>
<dbReference type="Pfam" id="PF09954">
    <property type="entry name" value="DUF2188"/>
    <property type="match status" value="1"/>
</dbReference>
<comment type="caution">
    <text evidence="1">The sequence shown here is derived from an EMBL/GenBank/DDBJ whole genome shotgun (WGS) entry which is preliminary data.</text>
</comment>
<gene>
    <name evidence="1" type="ORF">HFP15_03640</name>
</gene>
<dbReference type="Proteomes" id="UP000715441">
    <property type="component" value="Unassembled WGS sequence"/>
</dbReference>
<accession>A0ABX1IXT7</accession>
<dbReference type="EMBL" id="JAAXLS010000002">
    <property type="protein sequence ID" value="NKQ51971.1"/>
    <property type="molecule type" value="Genomic_DNA"/>
</dbReference>
<evidence type="ECO:0000313" key="1">
    <source>
        <dbReference type="EMBL" id="NKQ51971.1"/>
    </source>
</evidence>
<sequence length="75" mass="8479">MHQSAHQQYWVSPIAGDWDVTRQNEVLSHHGRKRDAVNAAARLAQANQPSIVTIQRRDGSIETRRFYGKGPVASR</sequence>
<reference evidence="1 2" key="1">
    <citation type="submission" date="2020-04" db="EMBL/GenBank/DDBJ databases">
        <title>Novel species.</title>
        <authorList>
            <person name="Teo W.F.A."/>
            <person name="Lipun K."/>
            <person name="Srisuk N."/>
            <person name="Duangmal K."/>
        </authorList>
    </citation>
    <scope>NUCLEOTIDE SEQUENCE [LARGE SCALE GENOMIC DNA]</scope>
    <source>
        <strain evidence="1 2">K13G38</strain>
    </source>
</reference>
<keyword evidence="2" id="KW-1185">Reference proteome</keyword>
<organism evidence="1 2">
    <name type="scientific">Amycolatopsis acididurans</name>
    <dbReference type="NCBI Taxonomy" id="2724524"/>
    <lineage>
        <taxon>Bacteria</taxon>
        <taxon>Bacillati</taxon>
        <taxon>Actinomycetota</taxon>
        <taxon>Actinomycetes</taxon>
        <taxon>Pseudonocardiales</taxon>
        <taxon>Pseudonocardiaceae</taxon>
        <taxon>Amycolatopsis</taxon>
    </lineage>
</organism>